<comment type="caution">
    <text evidence="2">The sequence shown here is derived from an EMBL/GenBank/DDBJ whole genome shotgun (WGS) entry which is preliminary data.</text>
</comment>
<proteinExistence type="predicted"/>
<dbReference type="Proteomes" id="UP000241190">
    <property type="component" value="Unassembled WGS sequence"/>
</dbReference>
<name>A0ABX5GT39_9GAMM</name>
<evidence type="ECO:0000259" key="1">
    <source>
        <dbReference type="Pfam" id="PF06924"/>
    </source>
</evidence>
<dbReference type="InterPro" id="IPR009694">
    <property type="entry name" value="DUF1281"/>
</dbReference>
<evidence type="ECO:0000313" key="2">
    <source>
        <dbReference type="EMBL" id="PSW96675.1"/>
    </source>
</evidence>
<sequence length="305" mass="34654">MPNWCANRLIINAQPETIETLSQIIRGNVEITYQRAVIASQKLFLAGIGGILKPTETMVYLPYPALVQGIGSPTPENQAFTRWLQLLSDNVELMQERAEEILSLFEQSNIKNVVWGSIPKKKRMAMKVVFEQKRYDWSGFFTRVSLDYFWTQCDVLAKMPCYNVDFNMALIIPPLLAVEINGFNGGFLQHVARGYDDALCRYGTKWTRVDVDIIDCSNNTFVIDFDTAWSPSLEVTQCLSERYQCEVTHYYAESGCGYCGCTIFNNGEEVEQQADDLIFSEENDEGYTDIIGPDYILKNIGHYGG</sequence>
<evidence type="ECO:0000313" key="3">
    <source>
        <dbReference type="Proteomes" id="UP000241190"/>
    </source>
</evidence>
<dbReference type="SUPFAM" id="SSF160940">
    <property type="entry name" value="Api92-like"/>
    <property type="match status" value="1"/>
</dbReference>
<accession>A0ABX5GT39</accession>
<dbReference type="Pfam" id="PF06924">
    <property type="entry name" value="DUF1281"/>
    <property type="match status" value="1"/>
</dbReference>
<reference evidence="2 3" key="1">
    <citation type="submission" date="2018-03" db="EMBL/GenBank/DDBJ databases">
        <title>Whole genome sequencing of Histamine producing bacteria.</title>
        <authorList>
            <person name="Butler K."/>
        </authorList>
    </citation>
    <scope>NUCLEOTIDE SEQUENCE [LARGE SCALE GENOMIC DNA]</scope>
    <source>
        <strain evidence="2 3">ATCC 51761</strain>
    </source>
</reference>
<feature type="domain" description="DUF1281" evidence="1">
    <location>
        <begin position="33"/>
        <end position="206"/>
    </location>
</feature>
<protein>
    <submittedName>
        <fullName evidence="2">DUF1281 domain-containing protein</fullName>
    </submittedName>
</protein>
<gene>
    <name evidence="2" type="ORF">C9J52_09625</name>
</gene>
<dbReference type="Gene3D" id="3.30.70.1270">
    <property type="entry name" value="Api92-like domains"/>
    <property type="match status" value="1"/>
</dbReference>
<keyword evidence="3" id="KW-1185">Reference proteome</keyword>
<dbReference type="InterPro" id="IPR023136">
    <property type="entry name" value="Api92-like_dom_sf"/>
</dbReference>
<dbReference type="EMBL" id="PYOP01000012">
    <property type="protein sequence ID" value="PSW96675.1"/>
    <property type="molecule type" value="Genomic_DNA"/>
</dbReference>
<dbReference type="Gene3D" id="1.10.3530.10">
    <property type="entry name" value="Api92-like"/>
    <property type="match status" value="1"/>
</dbReference>
<organism evidence="2 3">
    <name type="scientific">Photobacterium iliopiscarium</name>
    <dbReference type="NCBI Taxonomy" id="56192"/>
    <lineage>
        <taxon>Bacteria</taxon>
        <taxon>Pseudomonadati</taxon>
        <taxon>Pseudomonadota</taxon>
        <taxon>Gammaproteobacteria</taxon>
        <taxon>Vibrionales</taxon>
        <taxon>Vibrionaceae</taxon>
        <taxon>Photobacterium</taxon>
    </lineage>
</organism>
<dbReference type="RefSeq" id="WP_045038939.1">
    <property type="nucleotide sequence ID" value="NZ_JZSR01000077.1"/>
</dbReference>